<feature type="compositionally biased region" description="Polar residues" evidence="1">
    <location>
        <begin position="18"/>
        <end position="32"/>
    </location>
</feature>
<dbReference type="EMBL" id="JAHRHJ020000011">
    <property type="protein sequence ID" value="KAH9296484.1"/>
    <property type="molecule type" value="Genomic_DNA"/>
</dbReference>
<gene>
    <name evidence="2" type="ORF">KI387_040072</name>
</gene>
<evidence type="ECO:0000313" key="2">
    <source>
        <dbReference type="EMBL" id="KAH9296484.1"/>
    </source>
</evidence>
<feature type="compositionally biased region" description="Basic residues" evidence="1">
    <location>
        <begin position="143"/>
        <end position="154"/>
    </location>
</feature>
<organism evidence="2 3">
    <name type="scientific">Taxus chinensis</name>
    <name type="common">Chinese yew</name>
    <name type="synonym">Taxus wallichiana var. chinensis</name>
    <dbReference type="NCBI Taxonomy" id="29808"/>
    <lineage>
        <taxon>Eukaryota</taxon>
        <taxon>Viridiplantae</taxon>
        <taxon>Streptophyta</taxon>
        <taxon>Embryophyta</taxon>
        <taxon>Tracheophyta</taxon>
        <taxon>Spermatophyta</taxon>
        <taxon>Pinopsida</taxon>
        <taxon>Pinidae</taxon>
        <taxon>Conifers II</taxon>
        <taxon>Cupressales</taxon>
        <taxon>Taxaceae</taxon>
        <taxon>Taxus</taxon>
    </lineage>
</organism>
<feature type="region of interest" description="Disordered" evidence="1">
    <location>
        <begin position="1"/>
        <end position="154"/>
    </location>
</feature>
<feature type="non-terminal residue" evidence="2">
    <location>
        <position position="154"/>
    </location>
</feature>
<dbReference type="AlphaFoldDB" id="A0AA38F8G9"/>
<evidence type="ECO:0000313" key="3">
    <source>
        <dbReference type="Proteomes" id="UP000824469"/>
    </source>
</evidence>
<feature type="compositionally biased region" description="Basic and acidic residues" evidence="1">
    <location>
        <begin position="65"/>
        <end position="75"/>
    </location>
</feature>
<dbReference type="Proteomes" id="UP000824469">
    <property type="component" value="Unassembled WGS sequence"/>
</dbReference>
<feature type="non-terminal residue" evidence="2">
    <location>
        <position position="1"/>
    </location>
</feature>
<keyword evidence="3" id="KW-1185">Reference proteome</keyword>
<evidence type="ECO:0000256" key="1">
    <source>
        <dbReference type="SAM" id="MobiDB-lite"/>
    </source>
</evidence>
<protein>
    <submittedName>
        <fullName evidence="2">Uncharacterized protein</fullName>
    </submittedName>
</protein>
<name>A0AA38F8G9_TAXCH</name>
<accession>A0AA38F8G9</accession>
<comment type="caution">
    <text evidence="2">The sequence shown here is derived from an EMBL/GenBank/DDBJ whole genome shotgun (WGS) entry which is preliminary data.</text>
</comment>
<proteinExistence type="predicted"/>
<feature type="compositionally biased region" description="Basic and acidic residues" evidence="1">
    <location>
        <begin position="123"/>
        <end position="133"/>
    </location>
</feature>
<reference evidence="2 3" key="1">
    <citation type="journal article" date="2021" name="Nat. Plants">
        <title>The Taxus genome provides insights into paclitaxel biosynthesis.</title>
        <authorList>
            <person name="Xiong X."/>
            <person name="Gou J."/>
            <person name="Liao Q."/>
            <person name="Li Y."/>
            <person name="Zhou Q."/>
            <person name="Bi G."/>
            <person name="Li C."/>
            <person name="Du R."/>
            <person name="Wang X."/>
            <person name="Sun T."/>
            <person name="Guo L."/>
            <person name="Liang H."/>
            <person name="Lu P."/>
            <person name="Wu Y."/>
            <person name="Zhang Z."/>
            <person name="Ro D.K."/>
            <person name="Shang Y."/>
            <person name="Huang S."/>
            <person name="Yan J."/>
        </authorList>
    </citation>
    <scope>NUCLEOTIDE SEQUENCE [LARGE SCALE GENOMIC DNA]</scope>
    <source>
        <strain evidence="2">Ta-2019</strain>
    </source>
</reference>
<sequence>SHLERVGQKGPNRPNRAKSAQTVQIAFGTNGTEMPEPGEMGTSSPKQTGIFGPNGREPAGSPRNQHKEHCAKWDKGTSGTRIAEKAESQSSSATCHRPMRDKEAHFGRIGRFCPKRFGTSGTKDAKGAKEPADQRTNQIITRVTRRKVKKSKGR</sequence>